<comment type="caution">
    <text evidence="3">The sequence shown here is derived from an EMBL/GenBank/DDBJ whole genome shotgun (WGS) entry which is preliminary data.</text>
</comment>
<protein>
    <recommendedName>
        <fullName evidence="5">TIR domain-containing protein</fullName>
    </recommendedName>
</protein>
<keyword evidence="1" id="KW-0812">Transmembrane</keyword>
<proteinExistence type="predicted"/>
<gene>
    <name evidence="3" type="ORF">LARSCL_LOCUS9235</name>
</gene>
<dbReference type="AlphaFoldDB" id="A0AAV2A482"/>
<evidence type="ECO:0000256" key="1">
    <source>
        <dbReference type="SAM" id="Phobius"/>
    </source>
</evidence>
<accession>A0AAV2A482</accession>
<organism evidence="3 4">
    <name type="scientific">Larinioides sclopetarius</name>
    <dbReference type="NCBI Taxonomy" id="280406"/>
    <lineage>
        <taxon>Eukaryota</taxon>
        <taxon>Metazoa</taxon>
        <taxon>Ecdysozoa</taxon>
        <taxon>Arthropoda</taxon>
        <taxon>Chelicerata</taxon>
        <taxon>Arachnida</taxon>
        <taxon>Araneae</taxon>
        <taxon>Araneomorphae</taxon>
        <taxon>Entelegynae</taxon>
        <taxon>Araneoidea</taxon>
        <taxon>Araneidae</taxon>
        <taxon>Larinioides</taxon>
    </lineage>
</organism>
<dbReference type="Proteomes" id="UP001497382">
    <property type="component" value="Unassembled WGS sequence"/>
</dbReference>
<evidence type="ECO:0000313" key="3">
    <source>
        <dbReference type="EMBL" id="CAL1277458.1"/>
    </source>
</evidence>
<feature type="signal peptide" evidence="2">
    <location>
        <begin position="1"/>
        <end position="20"/>
    </location>
</feature>
<reference evidence="3 4" key="1">
    <citation type="submission" date="2024-04" db="EMBL/GenBank/DDBJ databases">
        <authorList>
            <person name="Rising A."/>
            <person name="Reimegard J."/>
            <person name="Sonavane S."/>
            <person name="Akerstrom W."/>
            <person name="Nylinder S."/>
            <person name="Hedman E."/>
            <person name="Kallberg Y."/>
        </authorList>
    </citation>
    <scope>NUCLEOTIDE SEQUENCE [LARGE SCALE GENOMIC DNA]</scope>
</reference>
<keyword evidence="1" id="KW-0472">Membrane</keyword>
<sequence>MLLICFLLSIVALIMKSTSSIHGENGCDLSLRCKNSSLSLPVIHSKQPTLRCTKRTSCGRLDNKMIAVNQFNKIDIQLKGIRIKQIKNGYRVQIKLSSYDDFIKQGNQSLLVEFSFGNDSACYQFLIPHQVLIGSRDILLPCFRIPILSRDHLQIFFFIHKETEELISIQGMNYLFNNITIGRWLGGSLFRITSDFDDEFIYFSLNATQDLKCSIDYSISIYKSHQNHSCSIKQTPVYRWSDTLNLTYHRLEMSRKPLSLNETYCIYAIFRTFEQCGTLQSKYIYYISFFQLPPLFCKKWNFTIDIKTNTPPKREGVEESKPPESMPRKDLIATMTLWKQYPSCFSSYCMYLYKFDSPSCDTDYGHLTPDVFNFVARPNQSVIFNSPICKRKGHLLLLGKFNFEARFNQIVVVFKNVTIGYYCIVVVPYLVDGTAKYGWARDSRSIVVNESGVNITELNKEDENTEFGTKVIVVISFLLCFTAFALWSCSVHIRRSKAKTNEILSDENERTENLPLLTLTVDKVYLFYSHDDNFIRSDVSRLKNFLEDGASFSVITLNDILPEILERSHGTIPNILDCGCFGKGKFCVSNKRFIIVISEKVLCNMAHINSRHEDHFVLRSLADKAFHIVLDSITANWREAYCHLFLVAFNESIFEDRRFENMPIKNIGAHFTIPDRLESLRVKLGLSPSRHTWGEELPMCPER</sequence>
<keyword evidence="4" id="KW-1185">Reference proteome</keyword>
<keyword evidence="2" id="KW-0732">Signal</keyword>
<feature type="chain" id="PRO_5043931744" description="TIR domain-containing protein" evidence="2">
    <location>
        <begin position="21"/>
        <end position="703"/>
    </location>
</feature>
<evidence type="ECO:0000256" key="2">
    <source>
        <dbReference type="SAM" id="SignalP"/>
    </source>
</evidence>
<evidence type="ECO:0008006" key="5">
    <source>
        <dbReference type="Google" id="ProtNLM"/>
    </source>
</evidence>
<name>A0AAV2A482_9ARAC</name>
<feature type="transmembrane region" description="Helical" evidence="1">
    <location>
        <begin position="467"/>
        <end position="487"/>
    </location>
</feature>
<keyword evidence="1" id="KW-1133">Transmembrane helix</keyword>
<evidence type="ECO:0000313" key="4">
    <source>
        <dbReference type="Proteomes" id="UP001497382"/>
    </source>
</evidence>
<dbReference type="EMBL" id="CAXIEN010000102">
    <property type="protein sequence ID" value="CAL1277458.1"/>
    <property type="molecule type" value="Genomic_DNA"/>
</dbReference>